<keyword evidence="4" id="KW-1185">Reference proteome</keyword>
<accession>A0A9P5LZE0</accession>
<dbReference type="InterPro" id="IPR016477">
    <property type="entry name" value="Fructo-/Ketosamine-3-kinase"/>
</dbReference>
<dbReference type="SUPFAM" id="SSF56112">
    <property type="entry name" value="Protein kinase-like (PK-like)"/>
    <property type="match status" value="1"/>
</dbReference>
<evidence type="ECO:0000313" key="4">
    <source>
        <dbReference type="Proteomes" id="UP000710849"/>
    </source>
</evidence>
<dbReference type="AlphaFoldDB" id="A0A9P5LZE0"/>
<name>A0A9P5LZE0_9HELO</name>
<sequence length="329" mass="37352">MEPTLIPENILDPNILAEIPDVEKVLHIYVLGGSPWATKLRISTTLKDRKDQDYYLKTAVGDLGRASIIGEFESMKAIQKVTPKFIAPPIAQGPMKGKPDCHFYLGQYLPIIDELVEPTHFCEQIAMLHRNSVSPNRKYGFHTVTFNGDLPQKNDYPDSCESFFAAGFRHMLDMNKARAGPSEELDALLPAFFEKVIPRLPRPLEANIRPSLVHGDLWYGNAGVNTLEDKAVIFDPGCFYAHNEYELGNWRAKRNKFSKAYFDAYHAYIPKASPQEDYQDCIVLYSLRFNLHAASLFPTVLGHRESRNYTRYEVFGREIPEGLSSGFEA</sequence>
<dbReference type="Pfam" id="PF03881">
    <property type="entry name" value="Fructosamin_kin"/>
    <property type="match status" value="1"/>
</dbReference>
<dbReference type="PANTHER" id="PTHR12149">
    <property type="entry name" value="FRUCTOSAMINE 3 KINASE-RELATED PROTEIN"/>
    <property type="match status" value="1"/>
</dbReference>
<dbReference type="EMBL" id="RCSW01000010">
    <property type="protein sequence ID" value="KAF7943719.1"/>
    <property type="molecule type" value="Genomic_DNA"/>
</dbReference>
<organism evidence="3 4">
    <name type="scientific">Botrytis byssoidea</name>
    <dbReference type="NCBI Taxonomy" id="139641"/>
    <lineage>
        <taxon>Eukaryota</taxon>
        <taxon>Fungi</taxon>
        <taxon>Dikarya</taxon>
        <taxon>Ascomycota</taxon>
        <taxon>Pezizomycotina</taxon>
        <taxon>Leotiomycetes</taxon>
        <taxon>Helotiales</taxon>
        <taxon>Sclerotiniaceae</taxon>
        <taxon>Botrytis</taxon>
    </lineage>
</organism>
<dbReference type="RefSeq" id="XP_038732778.1">
    <property type="nucleotide sequence ID" value="XM_038876302.1"/>
</dbReference>
<reference evidence="3 4" key="1">
    <citation type="journal article" date="2020" name="Genome Biol. Evol.">
        <title>Comparative genomics of Sclerotiniaceae.</title>
        <authorList>
            <person name="Valero Jimenez C.A."/>
            <person name="Steentjes M."/>
            <person name="Scholten O.E."/>
            <person name="Van Kan J.A.L."/>
        </authorList>
    </citation>
    <scope>NUCLEOTIDE SEQUENCE [LARGE SCALE GENOMIC DNA]</scope>
    <source>
        <strain evidence="3 4">MUCL 94</strain>
    </source>
</reference>
<dbReference type="Proteomes" id="UP000710849">
    <property type="component" value="Unassembled WGS sequence"/>
</dbReference>
<comment type="catalytic activity">
    <reaction evidence="2">
        <text>N(6)-D-ribulosyl-L-lysyl-[protein] + ATP = N(6)-(3-O-phospho-D-ribulosyl)-L-lysyl-[protein] + ADP + H(+)</text>
        <dbReference type="Rhea" id="RHEA:48432"/>
        <dbReference type="Rhea" id="RHEA-COMP:12103"/>
        <dbReference type="Rhea" id="RHEA-COMP:12104"/>
        <dbReference type="ChEBI" id="CHEBI:15378"/>
        <dbReference type="ChEBI" id="CHEBI:30616"/>
        <dbReference type="ChEBI" id="CHEBI:90418"/>
        <dbReference type="ChEBI" id="CHEBI:90420"/>
        <dbReference type="ChEBI" id="CHEBI:456216"/>
        <dbReference type="EC" id="2.7.1.172"/>
    </reaction>
    <physiologicalReaction direction="left-to-right" evidence="2">
        <dbReference type="Rhea" id="RHEA:48433"/>
    </physiologicalReaction>
</comment>
<evidence type="ECO:0000256" key="2">
    <source>
        <dbReference type="ARBA" id="ARBA00048655"/>
    </source>
</evidence>
<dbReference type="EC" id="2.7.1.172" evidence="1"/>
<evidence type="ECO:0000256" key="1">
    <source>
        <dbReference type="ARBA" id="ARBA00011961"/>
    </source>
</evidence>
<dbReference type="GeneID" id="62149378"/>
<protein>
    <recommendedName>
        <fullName evidence="1">protein-ribulosamine 3-kinase</fullName>
        <ecNumber evidence="1">2.7.1.172</ecNumber>
    </recommendedName>
</protein>
<evidence type="ECO:0000313" key="3">
    <source>
        <dbReference type="EMBL" id="KAF7943719.1"/>
    </source>
</evidence>
<dbReference type="GO" id="GO:0102193">
    <property type="term" value="F:protein-ribulosamine 3-kinase activity"/>
    <property type="evidence" value="ECO:0007669"/>
    <property type="project" value="UniProtKB-EC"/>
</dbReference>
<proteinExistence type="predicted"/>
<dbReference type="Gene3D" id="3.90.1200.10">
    <property type="match status" value="1"/>
</dbReference>
<comment type="caution">
    <text evidence="3">The sequence shown here is derived from an EMBL/GenBank/DDBJ whole genome shotgun (WGS) entry which is preliminary data.</text>
</comment>
<gene>
    <name evidence="3" type="ORF">EAE97_005789</name>
</gene>
<dbReference type="InterPro" id="IPR011009">
    <property type="entry name" value="Kinase-like_dom_sf"/>
</dbReference>
<dbReference type="PANTHER" id="PTHR12149:SF8">
    <property type="entry name" value="PROTEIN-RIBULOSAMINE 3-KINASE"/>
    <property type="match status" value="1"/>
</dbReference>